<organism evidence="2">
    <name type="scientific">bioreactor metagenome</name>
    <dbReference type="NCBI Taxonomy" id="1076179"/>
    <lineage>
        <taxon>unclassified sequences</taxon>
        <taxon>metagenomes</taxon>
        <taxon>ecological metagenomes</taxon>
    </lineage>
</organism>
<dbReference type="NCBIfam" id="TIGR02385">
    <property type="entry name" value="RelE_StbE"/>
    <property type="match status" value="1"/>
</dbReference>
<gene>
    <name evidence="2" type="primary">relE_2</name>
    <name evidence="2" type="ORF">SDC9_16840</name>
</gene>
<dbReference type="AlphaFoldDB" id="A0A644TXY9"/>
<dbReference type="Pfam" id="PF05016">
    <property type="entry name" value="ParE_toxin"/>
    <property type="match status" value="1"/>
</dbReference>
<dbReference type="GO" id="GO:0016787">
    <property type="term" value="F:hydrolase activity"/>
    <property type="evidence" value="ECO:0007669"/>
    <property type="project" value="UniProtKB-KW"/>
</dbReference>
<dbReference type="SUPFAM" id="SSF143011">
    <property type="entry name" value="RelE-like"/>
    <property type="match status" value="1"/>
</dbReference>
<dbReference type="PANTHER" id="PTHR35601">
    <property type="entry name" value="TOXIN RELE"/>
    <property type="match status" value="1"/>
</dbReference>
<protein>
    <submittedName>
        <fullName evidence="2">mRNA interferase toxin RelE</fullName>
        <ecNumber evidence="2">3.1.-.-</ecNumber>
    </submittedName>
</protein>
<proteinExistence type="predicted"/>
<comment type="caution">
    <text evidence="2">The sequence shown here is derived from an EMBL/GenBank/DDBJ whole genome shotgun (WGS) entry which is preliminary data.</text>
</comment>
<evidence type="ECO:0000256" key="1">
    <source>
        <dbReference type="ARBA" id="ARBA00022649"/>
    </source>
</evidence>
<sequence length="98" mass="11592">MSYSLQFHALALKEWKKLDASIREQFKKKLAERLQQPRVPSSALSGMRDCYKIKLRSIGYRLVYKVNDDILFVTVISIGKRERLEAYRQALRRMPSEE</sequence>
<keyword evidence="1" id="KW-1277">Toxin-antitoxin system</keyword>
<dbReference type="PANTHER" id="PTHR35601:SF1">
    <property type="entry name" value="TOXIN RELE"/>
    <property type="match status" value="1"/>
</dbReference>
<name>A0A644TXY9_9ZZZZ</name>
<dbReference type="EC" id="3.1.-.-" evidence="2"/>
<keyword evidence="2" id="KW-0378">Hydrolase</keyword>
<dbReference type="InterPro" id="IPR035093">
    <property type="entry name" value="RelE/ParE_toxin_dom_sf"/>
</dbReference>
<accession>A0A644TXY9</accession>
<dbReference type="EMBL" id="VSSQ01000056">
    <property type="protein sequence ID" value="MPL71072.1"/>
    <property type="molecule type" value="Genomic_DNA"/>
</dbReference>
<reference evidence="2" key="1">
    <citation type="submission" date="2019-08" db="EMBL/GenBank/DDBJ databases">
        <authorList>
            <person name="Kucharzyk K."/>
            <person name="Murdoch R.W."/>
            <person name="Higgins S."/>
            <person name="Loffler F."/>
        </authorList>
    </citation>
    <scope>NUCLEOTIDE SEQUENCE</scope>
</reference>
<evidence type="ECO:0000313" key="2">
    <source>
        <dbReference type="EMBL" id="MPL71072.1"/>
    </source>
</evidence>
<dbReference type="Gene3D" id="3.30.2310.20">
    <property type="entry name" value="RelE-like"/>
    <property type="match status" value="1"/>
</dbReference>
<dbReference type="InterPro" id="IPR007712">
    <property type="entry name" value="RelE/ParE_toxin"/>
</dbReference>